<keyword evidence="2" id="KW-1133">Transmembrane helix</keyword>
<evidence type="ECO:0000313" key="3">
    <source>
        <dbReference type="EMBL" id="KAJ4387841.1"/>
    </source>
</evidence>
<dbReference type="InterPro" id="IPR052786">
    <property type="entry name" value="Spore_wall_assembly"/>
</dbReference>
<feature type="transmembrane region" description="Helical" evidence="2">
    <location>
        <begin position="48"/>
        <end position="71"/>
    </location>
</feature>
<evidence type="ECO:0000256" key="1">
    <source>
        <dbReference type="SAM" id="MobiDB-lite"/>
    </source>
</evidence>
<dbReference type="OrthoDB" id="2107885at2759"/>
<reference evidence="3" key="1">
    <citation type="submission" date="2022-10" db="EMBL/GenBank/DDBJ databases">
        <title>Tapping the CABI collections for fungal endophytes: first genome assemblies for Collariella, Neodidymelliopsis, Ascochyta clinopodiicola, Didymella pomorum, Didymosphaeria variabile, Neocosmospora piperis and Neocucurbitaria cava.</title>
        <authorList>
            <person name="Hill R."/>
        </authorList>
    </citation>
    <scope>NUCLEOTIDE SEQUENCE</scope>
    <source>
        <strain evidence="3">IMI 355082</strain>
    </source>
</reference>
<feature type="region of interest" description="Disordered" evidence="1">
    <location>
        <begin position="298"/>
        <end position="350"/>
    </location>
</feature>
<name>A0A9W9CTW6_9PEZI</name>
<keyword evidence="2" id="KW-0812">Transmembrane</keyword>
<dbReference type="PANTHER" id="PTHR34292:SF1">
    <property type="entry name" value="OUTER SPORE WALL PROTEIN RRT8"/>
    <property type="match status" value="1"/>
</dbReference>
<keyword evidence="4" id="KW-1185">Reference proteome</keyword>
<dbReference type="EMBL" id="JAPEVB010000005">
    <property type="protein sequence ID" value="KAJ4387841.1"/>
    <property type="molecule type" value="Genomic_DNA"/>
</dbReference>
<keyword evidence="2" id="KW-0472">Membrane</keyword>
<organism evidence="3 4">
    <name type="scientific">Gnomoniopsis smithogilvyi</name>
    <dbReference type="NCBI Taxonomy" id="1191159"/>
    <lineage>
        <taxon>Eukaryota</taxon>
        <taxon>Fungi</taxon>
        <taxon>Dikarya</taxon>
        <taxon>Ascomycota</taxon>
        <taxon>Pezizomycotina</taxon>
        <taxon>Sordariomycetes</taxon>
        <taxon>Sordariomycetidae</taxon>
        <taxon>Diaporthales</taxon>
        <taxon>Gnomoniaceae</taxon>
        <taxon>Gnomoniopsis</taxon>
    </lineage>
</organism>
<sequence length="350" mass="39257">MAGRFTAAFEYSETPATSRSILASVRWPTMPSDNFRARLKSRIENSQFLNYIYQALRCGAYPLQGIYYFALHREFWPLWAGRLLPLSIISLIIYLILFLFAYLPQVALLAIWQGRGAWVNGLILTLGEGQVLVQTLFEGFFVDECRVDVFDATLINEGLTDLVAPQRLLFPDAPNSVKMLGKPTSRAEYTPWSFIQIFELVVYLPLNLIPVVGSPAYIIITGARLGKLSFHRWYKLRGLSRRERKAENKKHAWGFVWFGTVAMILELVPLLALFFLLTSSAGCALWVAKMEKKSRGWSGDAEARAEAGQTQRSVEDTQTGSGHQEATGRTGVTVGPGEEEPPPPYSDDPL</sequence>
<dbReference type="Proteomes" id="UP001140453">
    <property type="component" value="Unassembled WGS sequence"/>
</dbReference>
<dbReference type="GO" id="GO:0005811">
    <property type="term" value="C:lipid droplet"/>
    <property type="evidence" value="ECO:0007669"/>
    <property type="project" value="TreeGrafter"/>
</dbReference>
<accession>A0A9W9CTW6</accession>
<feature type="transmembrane region" description="Helical" evidence="2">
    <location>
        <begin position="255"/>
        <end position="277"/>
    </location>
</feature>
<dbReference type="AlphaFoldDB" id="A0A9W9CTW6"/>
<dbReference type="GO" id="GO:0005628">
    <property type="term" value="C:prospore membrane"/>
    <property type="evidence" value="ECO:0007669"/>
    <property type="project" value="TreeGrafter"/>
</dbReference>
<feature type="compositionally biased region" description="Polar residues" evidence="1">
    <location>
        <begin position="308"/>
        <end position="324"/>
    </location>
</feature>
<comment type="caution">
    <text evidence="3">The sequence shown here is derived from an EMBL/GenBank/DDBJ whole genome shotgun (WGS) entry which is preliminary data.</text>
</comment>
<evidence type="ECO:0000256" key="2">
    <source>
        <dbReference type="SAM" id="Phobius"/>
    </source>
</evidence>
<proteinExistence type="predicted"/>
<dbReference type="PANTHER" id="PTHR34292">
    <property type="entry name" value="OUTER SPORE WALL PROTEIN LDS1"/>
    <property type="match status" value="1"/>
</dbReference>
<evidence type="ECO:0000313" key="4">
    <source>
        <dbReference type="Proteomes" id="UP001140453"/>
    </source>
</evidence>
<feature type="transmembrane region" description="Helical" evidence="2">
    <location>
        <begin position="83"/>
        <end position="103"/>
    </location>
</feature>
<protein>
    <submittedName>
        <fullName evidence="3">Uncharacterized protein</fullName>
    </submittedName>
</protein>
<gene>
    <name evidence="3" type="ORF">N0V93_008444</name>
</gene>
<dbReference type="GO" id="GO:0005619">
    <property type="term" value="C:ascospore wall"/>
    <property type="evidence" value="ECO:0007669"/>
    <property type="project" value="TreeGrafter"/>
</dbReference>